<dbReference type="VEuPathDB" id="FungiDB:SPPG_07579"/>
<feature type="compositionally biased region" description="Low complexity" evidence="8">
    <location>
        <begin position="322"/>
        <end position="337"/>
    </location>
</feature>
<dbReference type="eggNOG" id="KOG4225">
    <property type="taxonomic scope" value="Eukaryota"/>
</dbReference>
<organism evidence="9 10">
    <name type="scientific">Spizellomyces punctatus (strain DAOM BR117)</name>
    <dbReference type="NCBI Taxonomy" id="645134"/>
    <lineage>
        <taxon>Eukaryota</taxon>
        <taxon>Fungi</taxon>
        <taxon>Fungi incertae sedis</taxon>
        <taxon>Chytridiomycota</taxon>
        <taxon>Chytridiomycota incertae sedis</taxon>
        <taxon>Chytridiomycetes</taxon>
        <taxon>Spizellomycetales</taxon>
        <taxon>Spizellomycetaceae</taxon>
        <taxon>Spizellomyces</taxon>
    </lineage>
</organism>
<proteinExistence type="inferred from homology"/>
<evidence type="ECO:0000256" key="7">
    <source>
        <dbReference type="PROSITE-ProRule" id="PRU00339"/>
    </source>
</evidence>
<dbReference type="PANTHER" id="PTHR15175:SF0">
    <property type="entry name" value="SH3 DOMAIN-CONTAINING PROTEIN C23A1.17"/>
    <property type="match status" value="1"/>
</dbReference>
<feature type="region of interest" description="Disordered" evidence="8">
    <location>
        <begin position="231"/>
        <end position="337"/>
    </location>
</feature>
<dbReference type="SUPFAM" id="SSF48452">
    <property type="entry name" value="TPR-like"/>
    <property type="match status" value="1"/>
</dbReference>
<dbReference type="PANTHER" id="PTHR15175">
    <property type="entry name" value="NEUTROPHIL CYTOSOLIC FACTOR 2, NEUTROPHIL NADPH OXIDASE FACTOR 2"/>
    <property type="match status" value="1"/>
</dbReference>
<evidence type="ECO:0000313" key="10">
    <source>
        <dbReference type="Proteomes" id="UP000053201"/>
    </source>
</evidence>
<feature type="region of interest" description="Disordered" evidence="8">
    <location>
        <begin position="364"/>
        <end position="408"/>
    </location>
</feature>
<dbReference type="InParanoid" id="A0A0L0H8A8"/>
<dbReference type="GO" id="GO:0005737">
    <property type="term" value="C:cytoplasm"/>
    <property type="evidence" value="ECO:0007669"/>
    <property type="project" value="UniProtKB-SubCell"/>
</dbReference>
<dbReference type="OMA" id="NPSSVIW"/>
<dbReference type="PROSITE" id="PS50005">
    <property type="entry name" value="TPR"/>
    <property type="match status" value="1"/>
</dbReference>
<evidence type="ECO:0000256" key="5">
    <source>
        <dbReference type="ARBA" id="ARBA00022737"/>
    </source>
</evidence>
<evidence type="ECO:0000313" key="9">
    <source>
        <dbReference type="EMBL" id="KNC97191.1"/>
    </source>
</evidence>
<comment type="subcellular location">
    <subcellularLocation>
        <location evidence="1">Cytoplasm</location>
    </subcellularLocation>
</comment>
<dbReference type="InterPro" id="IPR019734">
    <property type="entry name" value="TPR_rpt"/>
</dbReference>
<keyword evidence="6 7" id="KW-0802">TPR repeat</keyword>
<evidence type="ECO:0000256" key="8">
    <source>
        <dbReference type="SAM" id="MobiDB-lite"/>
    </source>
</evidence>
<evidence type="ECO:0000256" key="6">
    <source>
        <dbReference type="ARBA" id="ARBA00022803"/>
    </source>
</evidence>
<dbReference type="Proteomes" id="UP000053201">
    <property type="component" value="Unassembled WGS sequence"/>
</dbReference>
<dbReference type="FunFam" id="1.25.40.10:FF:000017">
    <property type="entry name" value="NADPH oxidase regulator NoxR"/>
    <property type="match status" value="1"/>
</dbReference>
<dbReference type="STRING" id="645134.A0A0L0H8A8"/>
<gene>
    <name evidence="9" type="ORF">SPPG_07579</name>
</gene>
<reference evidence="9 10" key="1">
    <citation type="submission" date="2009-08" db="EMBL/GenBank/DDBJ databases">
        <title>The Genome Sequence of Spizellomyces punctatus strain DAOM BR117.</title>
        <authorList>
            <consortium name="The Broad Institute Genome Sequencing Platform"/>
            <person name="Russ C."/>
            <person name="Cuomo C."/>
            <person name="Shea T."/>
            <person name="Young S.K."/>
            <person name="Zeng Q."/>
            <person name="Koehrsen M."/>
            <person name="Haas B."/>
            <person name="Borodovsky M."/>
            <person name="Guigo R."/>
            <person name="Alvarado L."/>
            <person name="Berlin A."/>
            <person name="Bochicchio J."/>
            <person name="Borenstein D."/>
            <person name="Chapman S."/>
            <person name="Chen Z."/>
            <person name="Engels R."/>
            <person name="Freedman E."/>
            <person name="Gellesch M."/>
            <person name="Goldberg J."/>
            <person name="Griggs A."/>
            <person name="Gujja S."/>
            <person name="Heiman D."/>
            <person name="Hepburn T."/>
            <person name="Howarth C."/>
            <person name="Jen D."/>
            <person name="Larson L."/>
            <person name="Lewis B."/>
            <person name="Mehta T."/>
            <person name="Park D."/>
            <person name="Pearson M."/>
            <person name="Roberts A."/>
            <person name="Saif S."/>
            <person name="Shenoy N."/>
            <person name="Sisk P."/>
            <person name="Stolte C."/>
            <person name="Sykes S."/>
            <person name="Thomson T."/>
            <person name="Walk T."/>
            <person name="White J."/>
            <person name="Yandava C."/>
            <person name="Burger G."/>
            <person name="Gray M.W."/>
            <person name="Holland P.W.H."/>
            <person name="King N."/>
            <person name="Lang F.B.F."/>
            <person name="Roger A.J."/>
            <person name="Ruiz-Trillo I."/>
            <person name="Lander E."/>
            <person name="Nusbaum C."/>
        </authorList>
    </citation>
    <scope>NUCLEOTIDE SEQUENCE [LARGE SCALE GENOMIC DNA]</scope>
    <source>
        <strain evidence="9 10">DAOM BR117</strain>
    </source>
</reference>
<dbReference type="AlphaFoldDB" id="A0A0L0H8A8"/>
<dbReference type="RefSeq" id="XP_016605231.1">
    <property type="nucleotide sequence ID" value="XM_016755746.1"/>
</dbReference>
<keyword evidence="10" id="KW-1185">Reference proteome</keyword>
<evidence type="ECO:0000256" key="1">
    <source>
        <dbReference type="ARBA" id="ARBA00004496"/>
    </source>
</evidence>
<dbReference type="OrthoDB" id="9450131at2759"/>
<dbReference type="EMBL" id="KQ257465">
    <property type="protein sequence ID" value="KNC97191.1"/>
    <property type="molecule type" value="Genomic_DNA"/>
</dbReference>
<feature type="repeat" description="TPR" evidence="7">
    <location>
        <begin position="36"/>
        <end position="69"/>
    </location>
</feature>
<evidence type="ECO:0000256" key="4">
    <source>
        <dbReference type="ARBA" id="ARBA00022490"/>
    </source>
</evidence>
<dbReference type="InterPro" id="IPR051864">
    <property type="entry name" value="NCF2_NOXA1"/>
</dbReference>
<evidence type="ECO:0000256" key="2">
    <source>
        <dbReference type="ARBA" id="ARBA00008051"/>
    </source>
</evidence>
<evidence type="ECO:0000256" key="3">
    <source>
        <dbReference type="ARBA" id="ARBA00022443"/>
    </source>
</evidence>
<keyword evidence="3" id="KW-0728">SH3 domain</keyword>
<feature type="compositionally biased region" description="Low complexity" evidence="8">
    <location>
        <begin position="381"/>
        <end position="405"/>
    </location>
</feature>
<protein>
    <submittedName>
        <fullName evidence="9">Uncharacterized protein</fullName>
    </submittedName>
</protein>
<name>A0A0L0H8A8_SPIPD</name>
<comment type="similarity">
    <text evidence="2">Belongs to the NCF2/NOXA1 family.</text>
</comment>
<keyword evidence="5" id="KW-0677">Repeat</keyword>
<sequence length="511" mass="57203">MSSKEEVLLWADGLDAYRKGDWTSALEFFQRIGDYSRIHFNCGMIYTRVEDYASAAVCYTRALDADPYLAVAYFQRAYCWFMQEAYDRAERDYTTSLGLLRENDYIDYSQLGLKYRLYRCEIHFNRAMCAHSINDNVGCTQDISYAQRVSRTDEQKSIIDRAARVGVETVTLFTVPVDAVFEVGEAKIRNAGERSYLKDAKVVVDATGGSENGGWVGFDGAVIVDPGVATSDRLGERSGTVVRRTDSTSRPRANTVPRYAPTPPPETERFPTTTRSATMRDRGGNNLRSASPRLPNDSRDLRYDGSPGERTNSLPRGITTNQSTLSRSTTSYQSQTSRNMLLRAATDRGPERDYPNTRTIERSYTDSVTSMPRQPQPLQPQPLQRVPYPSPSTSPNSLTPSSPATDVTKGKLKCKVHSVPPLSPRTVLLLVNPSTLTHQFLVTRVKEKFNLKGRPQLSFRDMDEDGQKNGSMISILDDDDLGVACEVMAGKVELYVSELKGMGEDEVYDMY</sequence>
<accession>A0A0L0H8A8</accession>
<dbReference type="GeneID" id="27690787"/>
<keyword evidence="4" id="KW-0963">Cytoplasm</keyword>
<dbReference type="InterPro" id="IPR011990">
    <property type="entry name" value="TPR-like_helical_dom_sf"/>
</dbReference>
<dbReference type="Gene3D" id="1.25.40.10">
    <property type="entry name" value="Tetratricopeptide repeat domain"/>
    <property type="match status" value="1"/>
</dbReference>
<dbReference type="SMART" id="SM00028">
    <property type="entry name" value="TPR"/>
    <property type="match status" value="3"/>
</dbReference>
<dbReference type="Gene3D" id="3.10.20.90">
    <property type="entry name" value="Phosphatidylinositol 3-kinase Catalytic Subunit, Chain A, domain 1"/>
    <property type="match status" value="1"/>
</dbReference>
<feature type="compositionally biased region" description="Polar residues" evidence="8">
    <location>
        <begin position="309"/>
        <end position="321"/>
    </location>
</feature>